<sequence length="54" mass="5958">MTKSIPENHPIFSLAVLGPVCHQPYPQQYKFKHVPTKEGLNISVPTQLSGLSAQ</sequence>
<dbReference type="AlphaFoldDB" id="G3GXE7"/>
<dbReference type="InParanoid" id="G3GXE7"/>
<dbReference type="Proteomes" id="UP000001075">
    <property type="component" value="Unassembled WGS sequence"/>
</dbReference>
<organism evidence="1 2">
    <name type="scientific">Cricetulus griseus</name>
    <name type="common">Chinese hamster</name>
    <name type="synonym">Cricetulus barabensis griseus</name>
    <dbReference type="NCBI Taxonomy" id="10029"/>
    <lineage>
        <taxon>Eukaryota</taxon>
        <taxon>Metazoa</taxon>
        <taxon>Chordata</taxon>
        <taxon>Craniata</taxon>
        <taxon>Vertebrata</taxon>
        <taxon>Euteleostomi</taxon>
        <taxon>Mammalia</taxon>
        <taxon>Eutheria</taxon>
        <taxon>Euarchontoglires</taxon>
        <taxon>Glires</taxon>
        <taxon>Rodentia</taxon>
        <taxon>Myomorpha</taxon>
        <taxon>Muroidea</taxon>
        <taxon>Cricetidae</taxon>
        <taxon>Cricetinae</taxon>
        <taxon>Cricetulus</taxon>
    </lineage>
</organism>
<gene>
    <name evidence="1" type="ORF">I79_002437</name>
</gene>
<evidence type="ECO:0000313" key="2">
    <source>
        <dbReference type="Proteomes" id="UP000001075"/>
    </source>
</evidence>
<name>G3GXE7_CRIGR</name>
<protein>
    <submittedName>
        <fullName evidence="1">Uncharacterized protein</fullName>
    </submittedName>
</protein>
<dbReference type="EMBL" id="JH000058">
    <property type="protein sequence ID" value="EGW06296.1"/>
    <property type="molecule type" value="Genomic_DNA"/>
</dbReference>
<proteinExistence type="predicted"/>
<reference evidence="2" key="1">
    <citation type="journal article" date="2011" name="Nat. Biotechnol.">
        <title>The genomic sequence of the Chinese hamster ovary (CHO)-K1 cell line.</title>
        <authorList>
            <person name="Xu X."/>
            <person name="Nagarajan H."/>
            <person name="Lewis N.E."/>
            <person name="Pan S."/>
            <person name="Cai Z."/>
            <person name="Liu X."/>
            <person name="Chen W."/>
            <person name="Xie M."/>
            <person name="Wang W."/>
            <person name="Hammond S."/>
            <person name="Andersen M.R."/>
            <person name="Neff N."/>
            <person name="Passarelli B."/>
            <person name="Koh W."/>
            <person name="Fan H.C."/>
            <person name="Wang J."/>
            <person name="Gui Y."/>
            <person name="Lee K.H."/>
            <person name="Betenbaugh M.J."/>
            <person name="Quake S.R."/>
            <person name="Famili I."/>
            <person name="Palsson B.O."/>
            <person name="Wang J."/>
        </authorList>
    </citation>
    <scope>NUCLEOTIDE SEQUENCE [LARGE SCALE GENOMIC DNA]</scope>
    <source>
        <strain evidence="2">CHO K1 cell line</strain>
    </source>
</reference>
<evidence type="ECO:0000313" key="1">
    <source>
        <dbReference type="EMBL" id="EGW06296.1"/>
    </source>
</evidence>
<accession>G3GXE7</accession>